<evidence type="ECO:0000256" key="8">
    <source>
        <dbReference type="SAM" id="SignalP"/>
    </source>
</evidence>
<keyword evidence="3" id="KW-0479">Metal-binding</keyword>
<dbReference type="SUPFAM" id="SSF53187">
    <property type="entry name" value="Zn-dependent exopeptidases"/>
    <property type="match status" value="1"/>
</dbReference>
<keyword evidence="5" id="KW-0378">Hydrolase</keyword>
<dbReference type="Proteomes" id="UP001205566">
    <property type="component" value="Unassembled WGS sequence"/>
</dbReference>
<name>A0ABT1P319_9GAMM</name>
<keyword evidence="6" id="KW-0862">Zinc</keyword>
<dbReference type="PROSITE" id="PS51257">
    <property type="entry name" value="PROKAR_LIPOPROTEIN"/>
    <property type="match status" value="1"/>
</dbReference>
<dbReference type="RefSeq" id="WP_255875442.1">
    <property type="nucleotide sequence ID" value="NZ_JACASI010000034.1"/>
</dbReference>
<organism evidence="10 11">
    <name type="scientific">Microbulbifer elongatus</name>
    <dbReference type="NCBI Taxonomy" id="86173"/>
    <lineage>
        <taxon>Bacteria</taxon>
        <taxon>Pseudomonadati</taxon>
        <taxon>Pseudomonadota</taxon>
        <taxon>Gammaproteobacteria</taxon>
        <taxon>Cellvibrionales</taxon>
        <taxon>Microbulbiferaceae</taxon>
        <taxon>Microbulbifer</taxon>
    </lineage>
</organism>
<dbReference type="InterPro" id="IPR046450">
    <property type="entry name" value="PA_dom_sf"/>
</dbReference>
<evidence type="ECO:0000259" key="9">
    <source>
        <dbReference type="Pfam" id="PF04389"/>
    </source>
</evidence>
<evidence type="ECO:0000256" key="3">
    <source>
        <dbReference type="ARBA" id="ARBA00022723"/>
    </source>
</evidence>
<evidence type="ECO:0000256" key="2">
    <source>
        <dbReference type="ARBA" id="ARBA00022670"/>
    </source>
</evidence>
<evidence type="ECO:0000256" key="7">
    <source>
        <dbReference type="SAM" id="MobiDB-lite"/>
    </source>
</evidence>
<dbReference type="Pfam" id="PF04389">
    <property type="entry name" value="Peptidase_M28"/>
    <property type="match status" value="1"/>
</dbReference>
<feature type="domain" description="Peptidase M28" evidence="9">
    <location>
        <begin position="351"/>
        <end position="565"/>
    </location>
</feature>
<gene>
    <name evidence="10" type="ORF">HXX02_13775</name>
</gene>
<dbReference type="CDD" id="cd05660">
    <property type="entry name" value="M28_like_PA"/>
    <property type="match status" value="1"/>
</dbReference>
<feature type="chain" id="PRO_5045956430" evidence="8">
    <location>
        <begin position="25"/>
        <end position="603"/>
    </location>
</feature>
<dbReference type="PANTHER" id="PTHR12147:SF56">
    <property type="entry name" value="AMINOPEPTIDASE YDR415C-RELATED"/>
    <property type="match status" value="1"/>
</dbReference>
<dbReference type="InterPro" id="IPR045175">
    <property type="entry name" value="M28_fam"/>
</dbReference>
<keyword evidence="1" id="KW-0031">Aminopeptidase</keyword>
<reference evidence="10" key="1">
    <citation type="thesis" date="2020" institute="Technische Universitat Dresden" country="Dresden, Germany">
        <title>The Agarolytic System of Microbulbifer elongatus PORT2, Isolated from Batu Karas, Pangandaran West Java Indonesia.</title>
        <authorList>
            <person name="Anggraeni S.R."/>
        </authorList>
    </citation>
    <scope>NUCLEOTIDE SEQUENCE</scope>
    <source>
        <strain evidence="10">PORT2</strain>
    </source>
</reference>
<evidence type="ECO:0000256" key="5">
    <source>
        <dbReference type="ARBA" id="ARBA00022801"/>
    </source>
</evidence>
<feature type="region of interest" description="Disordered" evidence="7">
    <location>
        <begin position="25"/>
        <end position="69"/>
    </location>
</feature>
<proteinExistence type="predicted"/>
<feature type="signal peptide" evidence="8">
    <location>
        <begin position="1"/>
        <end position="24"/>
    </location>
</feature>
<keyword evidence="11" id="KW-1185">Reference proteome</keyword>
<evidence type="ECO:0000313" key="11">
    <source>
        <dbReference type="Proteomes" id="UP001205566"/>
    </source>
</evidence>
<evidence type="ECO:0000256" key="1">
    <source>
        <dbReference type="ARBA" id="ARBA00022438"/>
    </source>
</evidence>
<dbReference type="PANTHER" id="PTHR12147">
    <property type="entry name" value="METALLOPEPTIDASE M28 FAMILY MEMBER"/>
    <property type="match status" value="1"/>
</dbReference>
<protein>
    <submittedName>
        <fullName evidence="10">M28 family peptidase</fullName>
    </submittedName>
</protein>
<evidence type="ECO:0000313" key="10">
    <source>
        <dbReference type="EMBL" id="MCQ3830511.1"/>
    </source>
</evidence>
<dbReference type="EMBL" id="JACASI010000034">
    <property type="protein sequence ID" value="MCQ3830511.1"/>
    <property type="molecule type" value="Genomic_DNA"/>
</dbReference>
<dbReference type="InterPro" id="IPR007484">
    <property type="entry name" value="Peptidase_M28"/>
</dbReference>
<keyword evidence="2" id="KW-0645">Protease</keyword>
<dbReference type="Gene3D" id="3.50.30.30">
    <property type="match status" value="1"/>
</dbReference>
<keyword evidence="4 8" id="KW-0732">Signal</keyword>
<comment type="caution">
    <text evidence="10">The sequence shown here is derived from an EMBL/GenBank/DDBJ whole genome shotgun (WGS) entry which is preliminary data.</text>
</comment>
<evidence type="ECO:0000256" key="4">
    <source>
        <dbReference type="ARBA" id="ARBA00022729"/>
    </source>
</evidence>
<dbReference type="SUPFAM" id="SSF52025">
    <property type="entry name" value="PA domain"/>
    <property type="match status" value="1"/>
</dbReference>
<evidence type="ECO:0000256" key="6">
    <source>
        <dbReference type="ARBA" id="ARBA00022833"/>
    </source>
</evidence>
<sequence length="603" mass="65638">MLKSLPWQRLALPFALAAITTISACTKDESKDEPASSLEASSPQSETAERTLPPPKEMPTVEPITEPKLSDAEKAEVAELAKDLHTHIAVLASDEFEGRAPATKGEELTVNYLANAFKKLGLKPGATDAEGNPSWFQSVPVVEMQIDTTPLEIKGEGFEKSLDALTDMVAFTQRQTAESKLSDSPLVFVGYGIVAPENDWNDYAGLDMKGKTAVILVNDPGYATQDKNLFNGNAMTYYGRWNYKFEEAARQGAEGAIIIHEDGAAGYPWEVVSGSWSGAQISLAAENRNADRVAVESWMTTAAAKSLFDAAGLDFTAEMEAAKQRGFQPKPLNLTASIDLKNKVRTSDSRNVVAKVEGSKYPDEAVIYTAHWDHLGVGGHGEGEDHIYNGAVDNATGTAGLLAMARQVAKLPEAPQRSMIFVAVTAEESGLLGSKYYAENPVVPLEKTVAGINFDAMGVLGPMRDVIVVGYGNSELEQLLEKAAARQGRYLAPEDHPERGYFYRSDHFSLAKKGVPMLYFDSGTDSFEHGRAWAQKKAAEYGARAYHKPADEYDPQWNLEGAALDLALGLDLGLELANSRDWPNWYQGNEFRAARDKSADARR</sequence>
<dbReference type="Gene3D" id="3.40.630.10">
    <property type="entry name" value="Zn peptidases"/>
    <property type="match status" value="1"/>
</dbReference>
<dbReference type="CDD" id="cd04821">
    <property type="entry name" value="PA_M28_1_2"/>
    <property type="match status" value="1"/>
</dbReference>
<accession>A0ABT1P319</accession>